<organism evidence="2 3">
    <name type="scientific">Xaviernesmea rhizosphaerae</name>
    <dbReference type="NCBI Taxonomy" id="1672749"/>
    <lineage>
        <taxon>Bacteria</taxon>
        <taxon>Pseudomonadati</taxon>
        <taxon>Pseudomonadota</taxon>
        <taxon>Alphaproteobacteria</taxon>
        <taxon>Hyphomicrobiales</taxon>
        <taxon>Rhizobiaceae</taxon>
        <taxon>Rhizobium/Agrobacterium group</taxon>
        <taxon>Xaviernesmea</taxon>
    </lineage>
</organism>
<dbReference type="Proteomes" id="UP000186143">
    <property type="component" value="Unassembled WGS sequence"/>
</dbReference>
<feature type="domain" description="NAD(P)-binding" evidence="1">
    <location>
        <begin position="8"/>
        <end position="187"/>
    </location>
</feature>
<dbReference type="PANTHER" id="PTHR47129">
    <property type="entry name" value="QUINONE OXIDOREDUCTASE 2"/>
    <property type="match status" value="1"/>
</dbReference>
<dbReference type="EMBL" id="MKIO01000021">
    <property type="protein sequence ID" value="OLP56576.1"/>
    <property type="molecule type" value="Genomic_DNA"/>
</dbReference>
<dbReference type="OrthoDB" id="7771794at2"/>
<accession>A0A1Q9AMK9</accession>
<dbReference type="InterPro" id="IPR052718">
    <property type="entry name" value="NmrA-type_oxidoreductase"/>
</dbReference>
<dbReference type="Pfam" id="PF13460">
    <property type="entry name" value="NAD_binding_10"/>
    <property type="match status" value="1"/>
</dbReference>
<dbReference type="InterPro" id="IPR016040">
    <property type="entry name" value="NAD(P)-bd_dom"/>
</dbReference>
<comment type="caution">
    <text evidence="2">The sequence shown here is derived from an EMBL/GenBank/DDBJ whole genome shotgun (WGS) entry which is preliminary data.</text>
</comment>
<evidence type="ECO:0000313" key="2">
    <source>
        <dbReference type="EMBL" id="OLP56576.1"/>
    </source>
</evidence>
<evidence type="ECO:0000313" key="3">
    <source>
        <dbReference type="Proteomes" id="UP000186143"/>
    </source>
</evidence>
<dbReference type="AlphaFoldDB" id="A0A1Q9AMK9"/>
<dbReference type="Gene3D" id="3.40.50.720">
    <property type="entry name" value="NAD(P)-binding Rossmann-like Domain"/>
    <property type="match status" value="1"/>
</dbReference>
<proteinExistence type="predicted"/>
<gene>
    <name evidence="2" type="ORF">BJF92_10780</name>
</gene>
<dbReference type="Gene3D" id="3.90.25.10">
    <property type="entry name" value="UDP-galactose 4-epimerase, domain 1"/>
    <property type="match status" value="1"/>
</dbReference>
<reference evidence="2 3" key="1">
    <citation type="submission" date="2016-09" db="EMBL/GenBank/DDBJ databases">
        <title>Rhizobium sp. nov., a novel species isolated from the rice rhizosphere.</title>
        <authorList>
            <person name="Zhao J."/>
            <person name="Zhang X."/>
        </authorList>
    </citation>
    <scope>NUCLEOTIDE SEQUENCE [LARGE SCALE GENOMIC DNA]</scope>
    <source>
        <strain evidence="2 3">MH17</strain>
    </source>
</reference>
<dbReference type="STRING" id="1672749.BJF92_10780"/>
<dbReference type="InterPro" id="IPR036291">
    <property type="entry name" value="NAD(P)-bd_dom_sf"/>
</dbReference>
<dbReference type="PANTHER" id="PTHR47129:SF1">
    <property type="entry name" value="NMRA-LIKE DOMAIN-CONTAINING PROTEIN"/>
    <property type="match status" value="1"/>
</dbReference>
<evidence type="ECO:0000259" key="1">
    <source>
        <dbReference type="Pfam" id="PF13460"/>
    </source>
</evidence>
<dbReference type="SUPFAM" id="SSF51735">
    <property type="entry name" value="NAD(P)-binding Rossmann-fold domains"/>
    <property type="match status" value="1"/>
</dbReference>
<name>A0A1Q9AMK9_9HYPH</name>
<protein>
    <submittedName>
        <fullName evidence="2">NAD(P)-dependent oxidoreductase</fullName>
    </submittedName>
</protein>
<dbReference type="RefSeq" id="WP_075633592.1">
    <property type="nucleotide sequence ID" value="NZ_MKIO01000021.1"/>
</dbReference>
<sequence>MTTILVTGASGKLGGLVLDHLLASGKVTPGDLVAGSRDPSKLSAYAEKGVQTRAVDFDGDLSQAFAGIDVALIISTDALGEPGKREAQHKAAVAAAKAAGVGHILYTSLPQAEQSVITFAPDHLNTELAMKASGLPYTLLRDGWYAENLFMSLPHAVASGQWFSACGEGRNSYLARTDMAAAIAGALLLPAENKTYTLTGEEAYTVREIAAMAGAVAGKEIAVIDVTEEQLSEGLKAAGLPEGFIPTLVSFDANTRLGHFEPVTQDAAILSGRKPQSLKSFLEENKAVFAG</sequence>